<dbReference type="EMBL" id="LN483081">
    <property type="protein sequence ID" value="CEA06010.1"/>
    <property type="molecule type" value="Genomic_DNA"/>
</dbReference>
<reference evidence="2" key="1">
    <citation type="submission" date="2014-07" db="EMBL/GenBank/DDBJ databases">
        <authorList>
            <person name="Urmite Genomes Urmite Genomes"/>
        </authorList>
    </citation>
    <scope>NUCLEOTIDE SEQUENCE</scope>
    <source>
        <strain evidence="2">13S34_air</strain>
    </source>
</reference>
<proteinExistence type="predicted"/>
<evidence type="ECO:0000256" key="1">
    <source>
        <dbReference type="SAM" id="Phobius"/>
    </source>
</evidence>
<feature type="transmembrane region" description="Helical" evidence="1">
    <location>
        <begin position="68"/>
        <end position="85"/>
    </location>
</feature>
<dbReference type="AlphaFoldDB" id="A0A078MI71"/>
<dbReference type="InterPro" id="IPR003832">
    <property type="entry name" value="DUF212"/>
</dbReference>
<keyword evidence="1" id="KW-1133">Transmembrane helix</keyword>
<keyword evidence="1" id="KW-0812">Transmembrane</keyword>
<evidence type="ECO:0000313" key="2">
    <source>
        <dbReference type="EMBL" id="CEA06010.1"/>
    </source>
</evidence>
<dbReference type="Pfam" id="PF02681">
    <property type="entry name" value="DUF212"/>
    <property type="match status" value="1"/>
</dbReference>
<dbReference type="PANTHER" id="PTHR31446">
    <property type="entry name" value="ACID PHOSPHATASE/VANADIUM-DEPENDENT HALOPEROXIDASE-RELATED PROTEIN"/>
    <property type="match status" value="1"/>
</dbReference>
<organism evidence="2">
    <name type="scientific">Metalysinibacillus saudimassiliensis</name>
    <dbReference type="NCBI Taxonomy" id="1461583"/>
    <lineage>
        <taxon>Bacteria</taxon>
        <taxon>Bacillati</taxon>
        <taxon>Bacillota</taxon>
        <taxon>Bacilli</taxon>
        <taxon>Bacillales</taxon>
        <taxon>Caryophanaceae</taxon>
        <taxon>Metalysinibacillus</taxon>
    </lineage>
</organism>
<keyword evidence="1" id="KW-0472">Membrane</keyword>
<dbReference type="HOGENOM" id="CLU_073969_1_1_9"/>
<name>A0A078MI71_9BACL</name>
<sequence length="156" mass="17028">MMLLENTPLVVALCAIIFAQILKVPIYFLVMKKWDFSLLTSTGGMPSSHSAAVASLATAVGFETSLDSPIFAVAVMFTLIVMYDASGVRLEAGKHATLLNELRQDFDLLTKNIAEWPKLDAEEKHQELKTLLGHKRSEVVVGALAGITLACTIYIF</sequence>
<dbReference type="PATRIC" id="fig|1461583.4.peg.2647"/>
<accession>A0A078MI71</accession>
<dbReference type="PANTHER" id="PTHR31446:SF29">
    <property type="entry name" value="ACID PHOSPHATASE_VANADIUM-DEPENDENT HALOPEROXIDASE-RELATED PROTEIN"/>
    <property type="match status" value="1"/>
</dbReference>
<protein>
    <submittedName>
        <fullName evidence="2">Divergent PAP2 family protein</fullName>
    </submittedName>
</protein>
<gene>
    <name evidence="2" type="ORF">BN1050_02762</name>
</gene>
<feature type="transmembrane region" description="Helical" evidence="1">
    <location>
        <begin position="6"/>
        <end position="30"/>
    </location>
</feature>